<gene>
    <name evidence="2" type="ORF">THITE_2087624</name>
</gene>
<dbReference type="RefSeq" id="XP_003652492.1">
    <property type="nucleotide sequence ID" value="XM_003652444.1"/>
</dbReference>
<proteinExistence type="predicted"/>
<feature type="compositionally biased region" description="Polar residues" evidence="1">
    <location>
        <begin position="489"/>
        <end position="508"/>
    </location>
</feature>
<accession>G2R573</accession>
<feature type="compositionally biased region" description="Polar residues" evidence="1">
    <location>
        <begin position="94"/>
        <end position="114"/>
    </location>
</feature>
<dbReference type="STRING" id="578455.G2R573"/>
<organism evidence="2 3">
    <name type="scientific">Thermothielavioides terrestris (strain ATCC 38088 / NRRL 8126)</name>
    <name type="common">Thielavia terrestris</name>
    <dbReference type="NCBI Taxonomy" id="578455"/>
    <lineage>
        <taxon>Eukaryota</taxon>
        <taxon>Fungi</taxon>
        <taxon>Dikarya</taxon>
        <taxon>Ascomycota</taxon>
        <taxon>Pezizomycotina</taxon>
        <taxon>Sordariomycetes</taxon>
        <taxon>Sordariomycetidae</taxon>
        <taxon>Sordariales</taxon>
        <taxon>Chaetomiaceae</taxon>
        <taxon>Thermothielavioides</taxon>
        <taxon>Thermothielavioides terrestris</taxon>
    </lineage>
</organism>
<evidence type="ECO:0000313" key="3">
    <source>
        <dbReference type="Proteomes" id="UP000008181"/>
    </source>
</evidence>
<feature type="region of interest" description="Disordered" evidence="1">
    <location>
        <begin position="295"/>
        <end position="356"/>
    </location>
</feature>
<feature type="region of interest" description="Disordered" evidence="1">
    <location>
        <begin position="449"/>
        <end position="628"/>
    </location>
</feature>
<dbReference type="eggNOG" id="ENOG502RJMB">
    <property type="taxonomic scope" value="Eukaryota"/>
</dbReference>
<dbReference type="GeneID" id="11517818"/>
<dbReference type="HOGENOM" id="CLU_435592_0_0_1"/>
<dbReference type="Proteomes" id="UP000008181">
    <property type="component" value="Chromosome 2"/>
</dbReference>
<feature type="compositionally biased region" description="Low complexity" evidence="1">
    <location>
        <begin position="565"/>
        <end position="574"/>
    </location>
</feature>
<feature type="compositionally biased region" description="Low complexity" evidence="1">
    <location>
        <begin position="336"/>
        <end position="355"/>
    </location>
</feature>
<protein>
    <submittedName>
        <fullName evidence="2">Uncharacterized protein</fullName>
    </submittedName>
</protein>
<dbReference type="EMBL" id="CP003010">
    <property type="protein sequence ID" value="AEO66156.1"/>
    <property type="molecule type" value="Genomic_DNA"/>
</dbReference>
<feature type="compositionally biased region" description="Low complexity" evidence="1">
    <location>
        <begin position="305"/>
        <end position="314"/>
    </location>
</feature>
<reference evidence="2 3" key="1">
    <citation type="journal article" date="2011" name="Nat. Biotechnol.">
        <title>Comparative genomic analysis of the thermophilic biomass-degrading fungi Myceliophthora thermophila and Thielavia terrestris.</title>
        <authorList>
            <person name="Berka R.M."/>
            <person name="Grigoriev I.V."/>
            <person name="Otillar R."/>
            <person name="Salamov A."/>
            <person name="Grimwood J."/>
            <person name="Reid I."/>
            <person name="Ishmael N."/>
            <person name="John T."/>
            <person name="Darmond C."/>
            <person name="Moisan M.-C."/>
            <person name="Henrissat B."/>
            <person name="Coutinho P.M."/>
            <person name="Lombard V."/>
            <person name="Natvig D.O."/>
            <person name="Lindquist E."/>
            <person name="Schmutz J."/>
            <person name="Lucas S."/>
            <person name="Harris P."/>
            <person name="Powlowski J."/>
            <person name="Bellemare A."/>
            <person name="Taylor D."/>
            <person name="Butler G."/>
            <person name="de Vries R.P."/>
            <person name="Allijn I.E."/>
            <person name="van den Brink J."/>
            <person name="Ushinsky S."/>
            <person name="Storms R."/>
            <person name="Powell A.J."/>
            <person name="Paulsen I.T."/>
            <person name="Elbourne L.D.H."/>
            <person name="Baker S.E."/>
            <person name="Magnuson J."/>
            <person name="LaBoissiere S."/>
            <person name="Clutterbuck A.J."/>
            <person name="Martinez D."/>
            <person name="Wogulis M."/>
            <person name="de Leon A.L."/>
            <person name="Rey M.W."/>
            <person name="Tsang A."/>
        </authorList>
    </citation>
    <scope>NUCLEOTIDE SEQUENCE [LARGE SCALE GENOMIC DNA]</scope>
    <source>
        <strain evidence="3">ATCC 38088 / NRRL 8126</strain>
    </source>
</reference>
<dbReference type="OrthoDB" id="3438093at2759"/>
<name>G2R573_THETT</name>
<evidence type="ECO:0000256" key="1">
    <source>
        <dbReference type="SAM" id="MobiDB-lite"/>
    </source>
</evidence>
<dbReference type="AlphaFoldDB" id="G2R573"/>
<sequence length="628" mass="68537">MCFTERIFYQCAHRSLAVLRLCPMTTAGHNFPVCELAPLKPFYAETMCAACERELHSRWVLIREWEHRWLHERGACSCDVTFPGILTTPRVIGETSSTVDASESSMATGNAHSASTEENKECSAPMAVTTAESSKNGQPKAGAQHAINQTATTTVAGNGRIPAIYSEKVTASGERHVAVRVPSLYAPEWREDHRALHESGKCRCPTTFTPFAPQIGDDELTPADTENLRHWRELETRRAQEKHGGRSHDEETARHIAEIEKVFGKFTAIGGPPRVPPLVSMPPVPGLGAFQFRNRGAGVRGHGQGNNRNNNNNHPNRRFEKGAGRPHFQNQPAHNTQQAQGYTPQQPQVYNPQQPHGGQVVLASQAPTPYGAPPPRGPHQFGAAPTYPLNTWYPPPHQPHYFTAAYPAYTSPATYTNTIPEGAYRWETPRGASEADMLARERGLGPYRRGGFIYPDTNQPVPAPAPRPQSRGPTGPVPVPVRHRLPAPSQVQAQSQEAKTSDNNNNKGNAKATLPPEDIPICGLPIGAGPEGENQMPSWEGCALRNPRTIDAVTASAKKEDEAETQAAAGAQAEVEAEKCEEDKKGDDQGHDEGDDQIEQGEQDKGNGDDNEESSPRPLPQRRHSAST</sequence>
<feature type="compositionally biased region" description="Basic and acidic residues" evidence="1">
    <location>
        <begin position="576"/>
        <end position="592"/>
    </location>
</feature>
<evidence type="ECO:0000313" key="2">
    <source>
        <dbReference type="EMBL" id="AEO66156.1"/>
    </source>
</evidence>
<feature type="region of interest" description="Disordered" evidence="1">
    <location>
        <begin position="94"/>
        <end position="141"/>
    </location>
</feature>
<dbReference type="KEGG" id="ttt:THITE_2087624"/>
<keyword evidence="3" id="KW-1185">Reference proteome</keyword>